<reference evidence="6 7" key="1">
    <citation type="submission" date="2017-05" db="EMBL/GenBank/DDBJ databases">
        <title>Complete genome sequence of Streptomyces sp. SCSIO 03032 revealed the diverse biosynthetic pathways for its bioactive secondary metabolites.</title>
        <authorList>
            <person name="Ma L."/>
            <person name="Zhu Y."/>
            <person name="Zhang W."/>
            <person name="Zhang G."/>
            <person name="Tian X."/>
            <person name="Zhang S."/>
            <person name="Zhang C."/>
        </authorList>
    </citation>
    <scope>NUCLEOTIDE SEQUENCE [LARGE SCALE GENOMIC DNA]</scope>
    <source>
        <strain evidence="6 7">SCSIO 03032</strain>
    </source>
</reference>
<name>A0A1W7CUB3_9ACTN</name>
<keyword evidence="2" id="KW-0012">Acyltransferase</keyword>
<dbReference type="InterPro" id="IPR000182">
    <property type="entry name" value="GNAT_dom"/>
</dbReference>
<dbReference type="PANTHER" id="PTHR43792">
    <property type="entry name" value="GNAT FAMILY, PUTATIVE (AFU_ORTHOLOGUE AFUA_3G00765)-RELATED-RELATED"/>
    <property type="match status" value="1"/>
</dbReference>
<accession>A0A1W7CUB3</accession>
<protein>
    <submittedName>
        <fullName evidence="6">GNAT family N-acetyltransferase</fullName>
    </submittedName>
</protein>
<evidence type="ECO:0000256" key="3">
    <source>
        <dbReference type="ARBA" id="ARBA00038502"/>
    </source>
</evidence>
<dbReference type="Pfam" id="PF13302">
    <property type="entry name" value="Acetyltransf_3"/>
    <property type="match status" value="1"/>
</dbReference>
<dbReference type="InterPro" id="IPR016181">
    <property type="entry name" value="Acyl_CoA_acyltransferase"/>
</dbReference>
<organism evidence="6 7">
    <name type="scientific">Streptomyces marincola</name>
    <dbReference type="NCBI Taxonomy" id="2878388"/>
    <lineage>
        <taxon>Bacteria</taxon>
        <taxon>Bacillati</taxon>
        <taxon>Actinomycetota</taxon>
        <taxon>Actinomycetes</taxon>
        <taxon>Kitasatosporales</taxon>
        <taxon>Streptomycetaceae</taxon>
        <taxon>Streptomyces</taxon>
    </lineage>
</organism>
<gene>
    <name evidence="6" type="ORF">CAG99_05425</name>
</gene>
<dbReference type="Gene3D" id="3.40.630.30">
    <property type="match status" value="1"/>
</dbReference>
<comment type="similarity">
    <text evidence="3">Belongs to the acetyltransferase family. RimJ subfamily.</text>
</comment>
<evidence type="ECO:0000256" key="1">
    <source>
        <dbReference type="ARBA" id="ARBA00022679"/>
    </source>
</evidence>
<keyword evidence="1 6" id="KW-0808">Transferase</keyword>
<feature type="region of interest" description="Disordered" evidence="4">
    <location>
        <begin position="160"/>
        <end position="184"/>
    </location>
</feature>
<evidence type="ECO:0000313" key="6">
    <source>
        <dbReference type="EMBL" id="ARQ68358.1"/>
    </source>
</evidence>
<dbReference type="InterPro" id="IPR051531">
    <property type="entry name" value="N-acetyltransferase"/>
</dbReference>
<dbReference type="RefSeq" id="WP_086157869.1">
    <property type="nucleotide sequence ID" value="NZ_CP021121.1"/>
</dbReference>
<dbReference type="SUPFAM" id="SSF55729">
    <property type="entry name" value="Acyl-CoA N-acyltransferases (Nat)"/>
    <property type="match status" value="1"/>
</dbReference>
<dbReference type="AlphaFoldDB" id="A0A1W7CUB3"/>
<dbReference type="GO" id="GO:0005737">
    <property type="term" value="C:cytoplasm"/>
    <property type="evidence" value="ECO:0007669"/>
    <property type="project" value="TreeGrafter"/>
</dbReference>
<evidence type="ECO:0000259" key="5">
    <source>
        <dbReference type="PROSITE" id="PS51186"/>
    </source>
</evidence>
<keyword evidence="7" id="KW-1185">Reference proteome</keyword>
<evidence type="ECO:0000256" key="2">
    <source>
        <dbReference type="ARBA" id="ARBA00023315"/>
    </source>
</evidence>
<dbReference type="EMBL" id="CP021121">
    <property type="protein sequence ID" value="ARQ68358.1"/>
    <property type="molecule type" value="Genomic_DNA"/>
</dbReference>
<feature type="domain" description="N-acetyltransferase" evidence="5">
    <location>
        <begin position="2"/>
        <end position="160"/>
    </location>
</feature>
<dbReference type="PROSITE" id="PS51186">
    <property type="entry name" value="GNAT"/>
    <property type="match status" value="1"/>
</dbReference>
<dbReference type="OrthoDB" id="5125488at2"/>
<dbReference type="Proteomes" id="UP000194218">
    <property type="component" value="Chromosome"/>
</dbReference>
<dbReference type="GO" id="GO:0008999">
    <property type="term" value="F:protein-N-terminal-alanine acetyltransferase activity"/>
    <property type="evidence" value="ECO:0007669"/>
    <property type="project" value="TreeGrafter"/>
</dbReference>
<evidence type="ECO:0000313" key="7">
    <source>
        <dbReference type="Proteomes" id="UP000194218"/>
    </source>
</evidence>
<dbReference type="PANTHER" id="PTHR43792:SF8">
    <property type="entry name" value="[RIBOSOMAL PROTEIN US5]-ALANINE N-ACETYLTRANSFERASE"/>
    <property type="match status" value="1"/>
</dbReference>
<sequence>MPILQLLRTDHAPALLAFERENREWFAASVPDRGDEYFARFDEQHRARLAEQEAGTCWFHVLVDAAGEVVGRVNLVDAADGGADLGYRIARRAAGRGLATRAVRDVCGLAARRYGLRTLRAATTLDNAASRAVLARAGFTVTGETLLGGSPALAFRRDLPDLGAATEPADPADPDGRAAAGKGR</sequence>
<dbReference type="KEGG" id="smao:CAG99_05425"/>
<proteinExistence type="inferred from homology"/>
<evidence type="ECO:0000256" key="4">
    <source>
        <dbReference type="SAM" id="MobiDB-lite"/>
    </source>
</evidence>